<proteinExistence type="predicted"/>
<name>A0AAD6V0S5_9AGAR</name>
<dbReference type="Proteomes" id="UP001219525">
    <property type="component" value="Unassembled WGS sequence"/>
</dbReference>
<keyword evidence="2" id="KW-1185">Reference proteome</keyword>
<evidence type="ECO:0000313" key="1">
    <source>
        <dbReference type="EMBL" id="KAJ7194465.1"/>
    </source>
</evidence>
<organism evidence="1 2">
    <name type="scientific">Mycena pura</name>
    <dbReference type="NCBI Taxonomy" id="153505"/>
    <lineage>
        <taxon>Eukaryota</taxon>
        <taxon>Fungi</taxon>
        <taxon>Dikarya</taxon>
        <taxon>Basidiomycota</taxon>
        <taxon>Agaricomycotina</taxon>
        <taxon>Agaricomycetes</taxon>
        <taxon>Agaricomycetidae</taxon>
        <taxon>Agaricales</taxon>
        <taxon>Marasmiineae</taxon>
        <taxon>Mycenaceae</taxon>
        <taxon>Mycena</taxon>
    </lineage>
</organism>
<comment type="caution">
    <text evidence="1">The sequence shown here is derived from an EMBL/GenBank/DDBJ whole genome shotgun (WGS) entry which is preliminary data.</text>
</comment>
<accession>A0AAD6V0S5</accession>
<dbReference type="EMBL" id="JARJCW010000098">
    <property type="protein sequence ID" value="KAJ7194465.1"/>
    <property type="molecule type" value="Genomic_DNA"/>
</dbReference>
<sequence length="200" mass="22453">MRVFAFFHPSNLGARRCKKYKQVIELIAQEIQRRDSDDDLNFPQVTPLDHLGSPPSSGRFCQWHASLCWTLAVRLAGCDAHFDGVSAIEARELLDEPTWDWNNMISQGPRWSTSAGQEAIRAFFWARASGPAPLRQWEYTPPPSPSPSISSSSGVVDLVPDNEGQHAERENSVRIKFIWPICLSIPGTINEPTTMPKPRV</sequence>
<protein>
    <submittedName>
        <fullName evidence="1">Uncharacterized protein</fullName>
    </submittedName>
</protein>
<gene>
    <name evidence="1" type="ORF">GGX14DRAFT_546077</name>
</gene>
<dbReference type="AlphaFoldDB" id="A0AAD6V0S5"/>
<reference evidence="1" key="1">
    <citation type="submission" date="2023-03" db="EMBL/GenBank/DDBJ databases">
        <title>Massive genome expansion in bonnet fungi (Mycena s.s.) driven by repeated elements and novel gene families across ecological guilds.</title>
        <authorList>
            <consortium name="Lawrence Berkeley National Laboratory"/>
            <person name="Harder C.B."/>
            <person name="Miyauchi S."/>
            <person name="Viragh M."/>
            <person name="Kuo A."/>
            <person name="Thoen E."/>
            <person name="Andreopoulos B."/>
            <person name="Lu D."/>
            <person name="Skrede I."/>
            <person name="Drula E."/>
            <person name="Henrissat B."/>
            <person name="Morin E."/>
            <person name="Kohler A."/>
            <person name="Barry K."/>
            <person name="LaButti K."/>
            <person name="Morin E."/>
            <person name="Salamov A."/>
            <person name="Lipzen A."/>
            <person name="Mereny Z."/>
            <person name="Hegedus B."/>
            <person name="Baldrian P."/>
            <person name="Stursova M."/>
            <person name="Weitz H."/>
            <person name="Taylor A."/>
            <person name="Grigoriev I.V."/>
            <person name="Nagy L.G."/>
            <person name="Martin F."/>
            <person name="Kauserud H."/>
        </authorList>
    </citation>
    <scope>NUCLEOTIDE SEQUENCE</scope>
    <source>
        <strain evidence="1">9144</strain>
    </source>
</reference>
<evidence type="ECO:0000313" key="2">
    <source>
        <dbReference type="Proteomes" id="UP001219525"/>
    </source>
</evidence>